<feature type="binding site" evidence="16">
    <location>
        <begin position="313"/>
        <end position="315"/>
    </location>
    <ligand>
        <name>UDP-alpha-D-glucuronate</name>
        <dbReference type="ChEBI" id="CHEBI:58052"/>
    </ligand>
</feature>
<feature type="binding site" evidence="17">
    <location>
        <position position="200"/>
    </location>
    <ligand>
        <name>Mn(2+)</name>
        <dbReference type="ChEBI" id="CHEBI:29035"/>
    </ligand>
</feature>
<dbReference type="CDD" id="cd00218">
    <property type="entry name" value="GlcAT-I"/>
    <property type="match status" value="1"/>
</dbReference>
<dbReference type="PANTHER" id="PTHR10896:SF65">
    <property type="entry name" value="GALACTOSYLGALACTOSYLXYLOSYLPROTEIN 3-BETA-GLUCURONOSYLTRANSFERASE 3"/>
    <property type="match status" value="1"/>
</dbReference>
<reference evidence="21 22" key="1">
    <citation type="journal article" date="2023" name="Sci. Data">
        <title>Genome assembly of the Korean intertidal mud-creeper Batillaria attramentaria.</title>
        <authorList>
            <person name="Patra A.K."/>
            <person name="Ho P.T."/>
            <person name="Jun S."/>
            <person name="Lee S.J."/>
            <person name="Kim Y."/>
            <person name="Won Y.J."/>
        </authorList>
    </citation>
    <scope>NUCLEOTIDE SEQUENCE [LARGE SCALE GENOMIC DNA]</scope>
    <source>
        <strain evidence="21">Wonlab-2016</strain>
    </source>
</reference>
<dbReference type="GO" id="GO:0000139">
    <property type="term" value="C:Golgi membrane"/>
    <property type="evidence" value="ECO:0007669"/>
    <property type="project" value="UniProtKB-SubCell"/>
</dbReference>
<evidence type="ECO:0000256" key="5">
    <source>
        <dbReference type="ARBA" id="ARBA00022692"/>
    </source>
</evidence>
<evidence type="ECO:0000256" key="6">
    <source>
        <dbReference type="ARBA" id="ARBA00022723"/>
    </source>
</evidence>
<keyword evidence="6 17" id="KW-0479">Metal-binding</keyword>
<sequence>MRSFIQPRRFVQLYLVLVTCAMLLLLTNYAAWCPDEELSAQHDLLESYRQRLETADTIIKNLTLKVHDRIVHSTAQVPHSGFIPGLPMIYLITPTYARLEQKADLVRLSHTLLHVPNIHWIVIEDSSTKTALVTNFLRTCGLNYTHLNVQTPPEVKMKATDPNWLKPRGVLQRNLGLSWLRKSSKTTQLEPGVVYFADDDNTYSLQLFKEMRWTKKVSVWPVGLVGGLRYESPVVVKGTVTRWLTYWKPQRPFAMDMAGFAINLRLLLQHPNAQFTNAVQRGYQESTLLTALGVMLSDLEPRADGCTKILVWHTRTEKTKLKNEEKLRQKYGKGTDMNMEV</sequence>
<evidence type="ECO:0000256" key="9">
    <source>
        <dbReference type="ARBA" id="ARBA00023034"/>
    </source>
</evidence>
<evidence type="ECO:0000256" key="19">
    <source>
        <dbReference type="PIRSR" id="PIRSR605027-5"/>
    </source>
</evidence>
<evidence type="ECO:0000256" key="11">
    <source>
        <dbReference type="ARBA" id="ARBA00023180"/>
    </source>
</evidence>
<organism evidence="21 22">
    <name type="scientific">Batillaria attramentaria</name>
    <dbReference type="NCBI Taxonomy" id="370345"/>
    <lineage>
        <taxon>Eukaryota</taxon>
        <taxon>Metazoa</taxon>
        <taxon>Spiralia</taxon>
        <taxon>Lophotrochozoa</taxon>
        <taxon>Mollusca</taxon>
        <taxon>Gastropoda</taxon>
        <taxon>Caenogastropoda</taxon>
        <taxon>Sorbeoconcha</taxon>
        <taxon>Cerithioidea</taxon>
        <taxon>Batillariidae</taxon>
        <taxon>Batillaria</taxon>
    </lineage>
</organism>
<feature type="disulfide bond" description="Interchain" evidence="19">
    <location>
        <position position="33"/>
    </location>
</feature>
<evidence type="ECO:0000256" key="14">
    <source>
        <dbReference type="ARBA" id="ARBA00060399"/>
    </source>
</evidence>
<dbReference type="InterPro" id="IPR029044">
    <property type="entry name" value="Nucleotide-diphossugar_trans"/>
</dbReference>
<evidence type="ECO:0000256" key="4">
    <source>
        <dbReference type="ARBA" id="ARBA00022679"/>
    </source>
</evidence>
<feature type="binding site" evidence="16">
    <location>
        <position position="173"/>
    </location>
    <ligand>
        <name>UDP-alpha-D-glucuronate</name>
        <dbReference type="ChEBI" id="CHEBI:58052"/>
    </ligand>
</feature>
<comment type="catalytic activity">
    <reaction evidence="13 20">
        <text>3-O-(beta-D-galactosyl-(1-&gt;3)-beta-D-galactosyl-(1-&gt;4)-beta-D-xylosyl)-L-seryl-[protein] + UDP-alpha-D-glucuronate = 3-O-(beta-D-GlcA-(1-&gt;3)-beta-D-Gal-(1-&gt;3)-beta-D-Gal-(1-&gt;4)-beta-D-Xyl)-L-seryl-[protein] + UDP + H(+)</text>
        <dbReference type="Rhea" id="RHEA:24168"/>
        <dbReference type="Rhea" id="RHEA-COMP:12571"/>
        <dbReference type="Rhea" id="RHEA-COMP:12573"/>
        <dbReference type="ChEBI" id="CHEBI:15378"/>
        <dbReference type="ChEBI" id="CHEBI:58052"/>
        <dbReference type="ChEBI" id="CHEBI:58223"/>
        <dbReference type="ChEBI" id="CHEBI:132090"/>
        <dbReference type="ChEBI" id="CHEBI:132093"/>
        <dbReference type="EC" id="2.4.1.135"/>
    </reaction>
</comment>
<feature type="binding site" evidence="16">
    <location>
        <position position="125"/>
    </location>
    <ligand>
        <name>UDP-alpha-D-glucuronate</name>
        <dbReference type="ChEBI" id="CHEBI:58052"/>
    </ligand>
</feature>
<evidence type="ECO:0000256" key="10">
    <source>
        <dbReference type="ARBA" id="ARBA00023136"/>
    </source>
</evidence>
<keyword evidence="8" id="KW-1133">Transmembrane helix</keyword>
<feature type="binding site" evidence="16">
    <location>
        <begin position="94"/>
        <end position="96"/>
    </location>
    <ligand>
        <name>UDP-alpha-D-glucuronate</name>
        <dbReference type="ChEBI" id="CHEBI:58052"/>
    </ligand>
</feature>
<comment type="subcellular location">
    <subcellularLocation>
        <location evidence="14">Endomembrane system</location>
        <topology evidence="14">Single-pass type II membrane protein</topology>
    </subcellularLocation>
    <subcellularLocation>
        <location evidence="20">Golgi apparatus membrane</location>
        <topology evidence="20">Single-pass type II membrane protein</topology>
    </subcellularLocation>
</comment>
<name>A0ABD0M1C5_9CAEN</name>
<dbReference type="EC" id="2.4.1.135" evidence="3 20"/>
<dbReference type="FunFam" id="3.90.550.10:FF:000010">
    <property type="entry name" value="Galactosylgalactosylxylosylprotein 3-beta-glucuronosyltransferase"/>
    <property type="match status" value="1"/>
</dbReference>
<evidence type="ECO:0000256" key="17">
    <source>
        <dbReference type="PIRSR" id="PIRSR605027-3"/>
    </source>
</evidence>
<feature type="active site" description="Proton donor/acceptor" evidence="15">
    <location>
        <position position="285"/>
    </location>
</feature>
<keyword evidence="7 20" id="KW-0735">Signal-anchor</keyword>
<dbReference type="EMBL" id="JACVVK020000010">
    <property type="protein sequence ID" value="KAK7505478.1"/>
    <property type="molecule type" value="Genomic_DNA"/>
</dbReference>
<gene>
    <name evidence="21" type="ORF">BaRGS_00003223</name>
</gene>
<evidence type="ECO:0000313" key="22">
    <source>
        <dbReference type="Proteomes" id="UP001519460"/>
    </source>
</evidence>
<feature type="binding site" evidence="16">
    <location>
        <position position="168"/>
    </location>
    <ligand>
        <name>UDP-alpha-D-glucuronate</name>
        <dbReference type="ChEBI" id="CHEBI:58052"/>
    </ligand>
</feature>
<evidence type="ECO:0000256" key="12">
    <source>
        <dbReference type="ARBA" id="ARBA00023211"/>
    </source>
</evidence>
<dbReference type="GO" id="GO:0046872">
    <property type="term" value="F:metal ion binding"/>
    <property type="evidence" value="ECO:0007669"/>
    <property type="project" value="UniProtKB-KW"/>
</dbReference>
<accession>A0ABD0M1C5</accession>
<dbReference type="GO" id="GO:0015018">
    <property type="term" value="F:galactosylgalactosylxylosylprotein 3-beta-glucuronosyltransferase activity"/>
    <property type="evidence" value="ECO:0007669"/>
    <property type="project" value="UniProtKB-UniRule"/>
</dbReference>
<evidence type="ECO:0000256" key="16">
    <source>
        <dbReference type="PIRSR" id="PIRSR605027-2"/>
    </source>
</evidence>
<keyword evidence="9 20" id="KW-0333">Golgi apparatus</keyword>
<dbReference type="InterPro" id="IPR005027">
    <property type="entry name" value="Glyco_trans_43"/>
</dbReference>
<evidence type="ECO:0000256" key="8">
    <source>
        <dbReference type="ARBA" id="ARBA00022989"/>
    </source>
</evidence>
<evidence type="ECO:0000256" key="7">
    <source>
        <dbReference type="ARBA" id="ARBA00022968"/>
    </source>
</evidence>
<dbReference type="AlphaFoldDB" id="A0ABD0M1C5"/>
<feature type="site" description="Interaction with galactose moiety of substrate glycoprotein" evidence="18">
    <location>
        <position position="231"/>
    </location>
</feature>
<keyword evidence="19" id="KW-1015">Disulfide bond</keyword>
<dbReference type="Pfam" id="PF03360">
    <property type="entry name" value="Glyco_transf_43"/>
    <property type="match status" value="1"/>
</dbReference>
<evidence type="ECO:0000256" key="20">
    <source>
        <dbReference type="RuleBase" id="RU363127"/>
    </source>
</evidence>
<feature type="binding site" evidence="16">
    <location>
        <begin position="198"/>
        <end position="200"/>
    </location>
    <ligand>
        <name>UDP-alpha-D-glucuronate</name>
        <dbReference type="ChEBI" id="CHEBI:58052"/>
    </ligand>
</feature>
<evidence type="ECO:0000313" key="21">
    <source>
        <dbReference type="EMBL" id="KAK7505478.1"/>
    </source>
</evidence>
<feature type="site" description="Interaction with galactose moiety of substrate glycoprotein" evidence="18">
    <location>
        <position position="323"/>
    </location>
</feature>
<evidence type="ECO:0000256" key="15">
    <source>
        <dbReference type="PIRSR" id="PIRSR605027-1"/>
    </source>
</evidence>
<proteinExistence type="inferred from homology"/>
<protein>
    <recommendedName>
        <fullName evidence="3 20">Galactosylgalactosylxylosylprotein 3-beta-glucuronosyltransferase</fullName>
        <ecNumber evidence="3 20">2.4.1.135</ecNumber>
    </recommendedName>
</protein>
<evidence type="ECO:0000256" key="1">
    <source>
        <dbReference type="ARBA" id="ARBA00001936"/>
    </source>
</evidence>
<evidence type="ECO:0000256" key="2">
    <source>
        <dbReference type="ARBA" id="ARBA00007706"/>
    </source>
</evidence>
<dbReference type="SUPFAM" id="SSF53448">
    <property type="entry name" value="Nucleotide-diphospho-sugar transferases"/>
    <property type="match status" value="1"/>
</dbReference>
<dbReference type="Proteomes" id="UP001519460">
    <property type="component" value="Unassembled WGS sequence"/>
</dbReference>
<dbReference type="Gene3D" id="3.90.550.10">
    <property type="entry name" value="Spore Coat Polysaccharide Biosynthesis Protein SpsA, Chain A"/>
    <property type="match status" value="1"/>
</dbReference>
<comment type="pathway">
    <text evidence="20">Protein modification; protein glycosylation.</text>
</comment>
<evidence type="ECO:0000256" key="18">
    <source>
        <dbReference type="PIRSR" id="PIRSR605027-4"/>
    </source>
</evidence>
<comment type="cofactor">
    <cofactor evidence="1 17 20">
        <name>Mn(2+)</name>
        <dbReference type="ChEBI" id="CHEBI:29035"/>
    </cofactor>
</comment>
<evidence type="ECO:0000256" key="3">
    <source>
        <dbReference type="ARBA" id="ARBA00012641"/>
    </source>
</evidence>
<keyword evidence="5" id="KW-0812">Transmembrane</keyword>
<keyword evidence="4 20" id="KW-0808">Transferase</keyword>
<comment type="similarity">
    <text evidence="2 20">Belongs to the glycosyltransferase 43 family.</text>
</comment>
<keyword evidence="22" id="KW-1185">Reference proteome</keyword>
<evidence type="ECO:0000256" key="13">
    <source>
        <dbReference type="ARBA" id="ARBA00047979"/>
    </source>
</evidence>
<keyword evidence="11" id="KW-0325">Glycoprotein</keyword>
<dbReference type="PANTHER" id="PTHR10896">
    <property type="entry name" value="GALACTOSYLGALACTOSYLXYLOSYLPROTEIN 3-BETA-GLUCURONOSYLTRANSFERASE BETA-1,3-GLUCURONYLTRANSFERASE"/>
    <property type="match status" value="1"/>
</dbReference>
<keyword evidence="10" id="KW-0472">Membrane</keyword>
<keyword evidence="12 17" id="KW-0464">Manganese</keyword>
<comment type="caution">
    <text evidence="21">The sequence shown here is derived from an EMBL/GenBank/DDBJ whole genome shotgun (WGS) entry which is preliminary data.</text>
</comment>